<organism evidence="10 11">
    <name type="scientific">Chitinophaga japonensis</name>
    <name type="common">Flexibacter japonensis</name>
    <dbReference type="NCBI Taxonomy" id="104662"/>
    <lineage>
        <taxon>Bacteria</taxon>
        <taxon>Pseudomonadati</taxon>
        <taxon>Bacteroidota</taxon>
        <taxon>Chitinophagia</taxon>
        <taxon>Chitinophagales</taxon>
        <taxon>Chitinophagaceae</taxon>
        <taxon>Chitinophaga</taxon>
    </lineage>
</organism>
<comment type="subcellular location">
    <subcellularLocation>
        <location evidence="1 7">Cell outer membrane</location>
        <topology evidence="1 7">Multi-pass membrane protein</topology>
    </subcellularLocation>
</comment>
<dbReference type="InterPro" id="IPR039426">
    <property type="entry name" value="TonB-dep_rcpt-like"/>
</dbReference>
<dbReference type="InterPro" id="IPR023996">
    <property type="entry name" value="TonB-dep_OMP_SusC/RagA"/>
</dbReference>
<evidence type="ECO:0000256" key="6">
    <source>
        <dbReference type="ARBA" id="ARBA00023237"/>
    </source>
</evidence>
<evidence type="ECO:0000256" key="2">
    <source>
        <dbReference type="ARBA" id="ARBA00022448"/>
    </source>
</evidence>
<keyword evidence="6 7" id="KW-0998">Cell outer membrane</keyword>
<dbReference type="Pfam" id="PF13715">
    <property type="entry name" value="CarbopepD_reg_2"/>
    <property type="match status" value="1"/>
</dbReference>
<evidence type="ECO:0000313" key="11">
    <source>
        <dbReference type="Proteomes" id="UP000316778"/>
    </source>
</evidence>
<evidence type="ECO:0000256" key="3">
    <source>
        <dbReference type="ARBA" id="ARBA00022452"/>
    </source>
</evidence>
<dbReference type="EMBL" id="VLLG01000005">
    <property type="protein sequence ID" value="TWI84214.1"/>
    <property type="molecule type" value="Genomic_DNA"/>
</dbReference>
<keyword evidence="4 7" id="KW-0812">Transmembrane</keyword>
<dbReference type="PROSITE" id="PS52016">
    <property type="entry name" value="TONB_DEPENDENT_REC_3"/>
    <property type="match status" value="1"/>
</dbReference>
<evidence type="ECO:0000256" key="5">
    <source>
        <dbReference type="ARBA" id="ARBA00023136"/>
    </source>
</evidence>
<comment type="caution">
    <text evidence="10">The sequence shown here is derived from an EMBL/GenBank/DDBJ whole genome shotgun (WGS) entry which is preliminary data.</text>
</comment>
<keyword evidence="2 7" id="KW-0813">Transport</keyword>
<name>A0A562ST60_CHIJA</name>
<keyword evidence="5 7" id="KW-0472">Membrane</keyword>
<evidence type="ECO:0000259" key="9">
    <source>
        <dbReference type="SMART" id="SM00965"/>
    </source>
</evidence>
<feature type="chain" id="PRO_5022100013" evidence="8">
    <location>
        <begin position="37"/>
        <end position="1145"/>
    </location>
</feature>
<keyword evidence="3 7" id="KW-1134">Transmembrane beta strand</keyword>
<evidence type="ECO:0000256" key="7">
    <source>
        <dbReference type="PROSITE-ProRule" id="PRU01360"/>
    </source>
</evidence>
<proteinExistence type="inferred from homology"/>
<protein>
    <submittedName>
        <fullName evidence="10">TonB-linked SusC/RagA family outer membrane protein</fullName>
    </submittedName>
</protein>
<dbReference type="InterPro" id="IPR011662">
    <property type="entry name" value="Secretin/TonB_short_N"/>
</dbReference>
<dbReference type="FunFam" id="2.170.130.10:FF:000003">
    <property type="entry name" value="SusC/RagA family TonB-linked outer membrane protein"/>
    <property type="match status" value="1"/>
</dbReference>
<evidence type="ECO:0000256" key="4">
    <source>
        <dbReference type="ARBA" id="ARBA00022692"/>
    </source>
</evidence>
<evidence type="ECO:0000256" key="1">
    <source>
        <dbReference type="ARBA" id="ARBA00004571"/>
    </source>
</evidence>
<dbReference type="AlphaFoldDB" id="A0A562ST60"/>
<dbReference type="SMART" id="SM00965">
    <property type="entry name" value="STN"/>
    <property type="match status" value="1"/>
</dbReference>
<evidence type="ECO:0000256" key="8">
    <source>
        <dbReference type="SAM" id="SignalP"/>
    </source>
</evidence>
<dbReference type="InterPro" id="IPR023997">
    <property type="entry name" value="TonB-dep_OMP_SusC/RagA_CS"/>
</dbReference>
<dbReference type="InterPro" id="IPR012910">
    <property type="entry name" value="Plug_dom"/>
</dbReference>
<dbReference type="SUPFAM" id="SSF49464">
    <property type="entry name" value="Carboxypeptidase regulatory domain-like"/>
    <property type="match status" value="1"/>
</dbReference>
<dbReference type="Pfam" id="PF07660">
    <property type="entry name" value="STN"/>
    <property type="match status" value="1"/>
</dbReference>
<gene>
    <name evidence="10" type="ORF">LX66_4577</name>
</gene>
<dbReference type="NCBIfam" id="TIGR04056">
    <property type="entry name" value="OMP_RagA_SusC"/>
    <property type="match status" value="1"/>
</dbReference>
<accession>A0A562ST60</accession>
<dbReference type="InterPro" id="IPR037066">
    <property type="entry name" value="Plug_dom_sf"/>
</dbReference>
<comment type="similarity">
    <text evidence="7">Belongs to the TonB-dependent receptor family.</text>
</comment>
<dbReference type="SUPFAM" id="SSF56935">
    <property type="entry name" value="Porins"/>
    <property type="match status" value="1"/>
</dbReference>
<dbReference type="GO" id="GO:0009279">
    <property type="term" value="C:cell outer membrane"/>
    <property type="evidence" value="ECO:0007669"/>
    <property type="project" value="UniProtKB-SubCell"/>
</dbReference>
<dbReference type="Proteomes" id="UP000316778">
    <property type="component" value="Unassembled WGS sequence"/>
</dbReference>
<dbReference type="Gene3D" id="2.60.40.1120">
    <property type="entry name" value="Carboxypeptidase-like, regulatory domain"/>
    <property type="match status" value="1"/>
</dbReference>
<evidence type="ECO:0000313" key="10">
    <source>
        <dbReference type="EMBL" id="TWI84214.1"/>
    </source>
</evidence>
<feature type="signal peptide" evidence="8">
    <location>
        <begin position="1"/>
        <end position="36"/>
    </location>
</feature>
<feature type="domain" description="Secretin/TonB short N-terminal" evidence="9">
    <location>
        <begin position="67"/>
        <end position="119"/>
    </location>
</feature>
<dbReference type="Gene3D" id="2.40.170.20">
    <property type="entry name" value="TonB-dependent receptor, beta-barrel domain"/>
    <property type="match status" value="1"/>
</dbReference>
<dbReference type="Pfam" id="PF07715">
    <property type="entry name" value="Plug"/>
    <property type="match status" value="1"/>
</dbReference>
<keyword evidence="8" id="KW-0732">Signal</keyword>
<dbReference type="InterPro" id="IPR036942">
    <property type="entry name" value="Beta-barrel_TonB_sf"/>
</dbReference>
<dbReference type="Gene3D" id="2.170.130.10">
    <property type="entry name" value="TonB-dependent receptor, plug domain"/>
    <property type="match status" value="1"/>
</dbReference>
<dbReference type="InterPro" id="IPR008969">
    <property type="entry name" value="CarboxyPept-like_regulatory"/>
</dbReference>
<keyword evidence="11" id="KW-1185">Reference proteome</keyword>
<sequence>MLNKQTTAPVPGAVRMLCKLKLVALLLLLCGLSVSAATYSQTARITLNMDNSPLRQVLQAIQKSSPYKFVYNTSVLPAQLRVSVHADNEPVADVLTGILQNTGLSFTLLENNLIAITPKGQQVQEITISGMVIDEDYQPLPGVTVRLKDSRTAHTATDEAGHFGLRLPAAGDHVVIFSHIGFETQELRVTKDTSVQLILRPAAGSLKQVVVLGYTSQKKSSITGSVVTVSGDEIRQNPSGNISNTLAGHLPGLIAFQGSGQPGRDDSRLLVRGISSPTNSSPLIVIDGIPQESVDASGAQVNAVLPHIDPNDIESISVLKDAGTAAVYGARAANGVILITTKRGRSGKPVLSYTFNGSWQKPTQLADMVDGYQYATLLNETYRNEGTFNPATNKGYTDEQLEMIRTGSDPDRYANTDWYRELMKPSAFQQRHNMTVNGGSDKAKYFISGGYLDQDGAYPAAGYKQYSLRSNLDAVITNRLMVSLNINGRLEKTVDQVAGSAVESYYRQISPLIPSRFSNGYYNYISIPNGFSSLVNGSPYLVSRGEGGYSNTDLNVLETVGSLTYSIPFITGLSARGTFSYNKYSTFFKYFVKPYVSYIRNDDGTYTSRTTGNTRASLREDYRQRQTVLAEASLRYQRSFGRHAVNAMVLYTQTENKGDNLSANRGNFPSAQIDQLFAGDPATATTTGGGFRDARQSVVGRLGYTFHDRYLFEYSFRYDGSDVFPPGERFGFFPSLAAGWILSEEPFIRSIPAITFLKVRGSWGRLGNDRIGRFDYLNAYTLGTGLEGYYTFNNADLQALVPGVIPNASFTWEKAEMTNIGVEARFFDDLLGVEADYFYKRTRDILGSRAASVPATIGGTLPNENLSVVDNKGIEVALSHQHTIGQLRYSVRPNITFNRNKVVYAPQPAGLLPWQSAIGHPIALNPANLSNLGYVATGLYQSTEEIEKGPTPLYSNVAPGDIRYADLNGDGAVTPDDRTIITKGDYPEIIYGITLGASFKGFDLNALFQGAGNIRKYMVGLGAWAFAGSGSSVPMEQHLDRWTPENTDASYPRLFKDNLNNQALSSYWLRNAAYLRLKNLEIGYTIPDHVLNGLRINSARVYVSGANLLTFTNMKDVDPESAVSSFGATSYLLQRLYNIGFNVKF</sequence>
<dbReference type="NCBIfam" id="TIGR04057">
    <property type="entry name" value="SusC_RagA_signa"/>
    <property type="match status" value="1"/>
</dbReference>
<reference evidence="10 11" key="1">
    <citation type="journal article" date="2013" name="Stand. Genomic Sci.">
        <title>Genomic Encyclopedia of Type Strains, Phase I: The one thousand microbial genomes (KMG-I) project.</title>
        <authorList>
            <person name="Kyrpides N.C."/>
            <person name="Woyke T."/>
            <person name="Eisen J.A."/>
            <person name="Garrity G."/>
            <person name="Lilburn T.G."/>
            <person name="Beck B.J."/>
            <person name="Whitman W.B."/>
            <person name="Hugenholtz P."/>
            <person name="Klenk H.P."/>
        </authorList>
    </citation>
    <scope>NUCLEOTIDE SEQUENCE [LARGE SCALE GENOMIC DNA]</scope>
    <source>
        <strain evidence="10 11">DSM 13484</strain>
    </source>
</reference>